<evidence type="ECO:0000256" key="2">
    <source>
        <dbReference type="ARBA" id="ARBA00011006"/>
    </source>
</evidence>
<organism evidence="8 9">
    <name type="scientific">Lignipirellula cremea</name>
    <dbReference type="NCBI Taxonomy" id="2528010"/>
    <lineage>
        <taxon>Bacteria</taxon>
        <taxon>Pseudomonadati</taxon>
        <taxon>Planctomycetota</taxon>
        <taxon>Planctomycetia</taxon>
        <taxon>Pirellulales</taxon>
        <taxon>Pirellulaceae</taxon>
        <taxon>Lignipirellula</taxon>
    </lineage>
</organism>
<reference evidence="8 9" key="1">
    <citation type="submission" date="2019-02" db="EMBL/GenBank/DDBJ databases">
        <title>Deep-cultivation of Planctomycetes and their phenomic and genomic characterization uncovers novel biology.</title>
        <authorList>
            <person name="Wiegand S."/>
            <person name="Jogler M."/>
            <person name="Boedeker C."/>
            <person name="Pinto D."/>
            <person name="Vollmers J."/>
            <person name="Rivas-Marin E."/>
            <person name="Kohn T."/>
            <person name="Peeters S.H."/>
            <person name="Heuer A."/>
            <person name="Rast P."/>
            <person name="Oberbeckmann S."/>
            <person name="Bunk B."/>
            <person name="Jeske O."/>
            <person name="Meyerdierks A."/>
            <person name="Storesund J.E."/>
            <person name="Kallscheuer N."/>
            <person name="Luecker S."/>
            <person name="Lage O.M."/>
            <person name="Pohl T."/>
            <person name="Merkel B.J."/>
            <person name="Hornburger P."/>
            <person name="Mueller R.-W."/>
            <person name="Bruemmer F."/>
            <person name="Labrenz M."/>
            <person name="Spormann A.M."/>
            <person name="Op den Camp H."/>
            <person name="Overmann J."/>
            <person name="Amann R."/>
            <person name="Jetten M.S.M."/>
            <person name="Mascher T."/>
            <person name="Medema M.H."/>
            <person name="Devos D.P."/>
            <person name="Kaster A.-K."/>
            <person name="Ovreas L."/>
            <person name="Rohde M."/>
            <person name="Galperin M.Y."/>
            <person name="Jogler C."/>
        </authorList>
    </citation>
    <scope>NUCLEOTIDE SEQUENCE [LARGE SCALE GENOMIC DNA]</scope>
    <source>
        <strain evidence="8 9">Pla85_3_4</strain>
    </source>
</reference>
<dbReference type="InterPro" id="IPR007341">
    <property type="entry name" value="Transgly_assoc"/>
</dbReference>
<proteinExistence type="inferred from homology"/>
<accession>A0A518DME4</accession>
<evidence type="ECO:0000256" key="4">
    <source>
        <dbReference type="ARBA" id="ARBA00022692"/>
    </source>
</evidence>
<evidence type="ECO:0000256" key="3">
    <source>
        <dbReference type="ARBA" id="ARBA00022475"/>
    </source>
</evidence>
<gene>
    <name evidence="8" type="ORF">Pla8534_07830</name>
</gene>
<dbReference type="EMBL" id="CP036433">
    <property type="protein sequence ID" value="QDU93008.1"/>
    <property type="molecule type" value="Genomic_DNA"/>
</dbReference>
<dbReference type="PANTHER" id="PTHR33884:SF3">
    <property type="entry name" value="UPF0410 PROTEIN YMGE"/>
    <property type="match status" value="1"/>
</dbReference>
<dbReference type="AlphaFoldDB" id="A0A518DME4"/>
<feature type="transmembrane region" description="Helical" evidence="7">
    <location>
        <begin position="30"/>
        <end position="53"/>
    </location>
</feature>
<dbReference type="GO" id="GO:0005886">
    <property type="term" value="C:plasma membrane"/>
    <property type="evidence" value="ECO:0007669"/>
    <property type="project" value="UniProtKB-SubCell"/>
</dbReference>
<evidence type="ECO:0000313" key="8">
    <source>
        <dbReference type="EMBL" id="QDU93008.1"/>
    </source>
</evidence>
<evidence type="ECO:0000256" key="7">
    <source>
        <dbReference type="SAM" id="Phobius"/>
    </source>
</evidence>
<dbReference type="KEGG" id="lcre:Pla8534_07830"/>
<comment type="similarity">
    <text evidence="2">Belongs to the UPF0410 family.</text>
</comment>
<dbReference type="Pfam" id="PF04226">
    <property type="entry name" value="Transgly_assoc"/>
    <property type="match status" value="1"/>
</dbReference>
<evidence type="ECO:0000256" key="1">
    <source>
        <dbReference type="ARBA" id="ARBA00004651"/>
    </source>
</evidence>
<keyword evidence="4 7" id="KW-0812">Transmembrane</keyword>
<feature type="transmembrane region" description="Helical" evidence="7">
    <location>
        <begin position="6"/>
        <end position="23"/>
    </location>
</feature>
<dbReference type="OrthoDB" id="290170at2"/>
<dbReference type="RefSeq" id="WP_145049443.1">
    <property type="nucleotide sequence ID" value="NZ_CP036433.1"/>
</dbReference>
<evidence type="ECO:0000256" key="5">
    <source>
        <dbReference type="ARBA" id="ARBA00022989"/>
    </source>
</evidence>
<comment type="subcellular location">
    <subcellularLocation>
        <location evidence="1">Cell membrane</location>
        <topology evidence="1">Multi-pass membrane protein</topology>
    </subcellularLocation>
</comment>
<name>A0A518DME4_9BACT</name>
<keyword evidence="3" id="KW-1003">Cell membrane</keyword>
<keyword evidence="6 7" id="KW-0472">Membrane</keyword>
<feature type="transmembrane region" description="Helical" evidence="7">
    <location>
        <begin position="59"/>
        <end position="80"/>
    </location>
</feature>
<evidence type="ECO:0008006" key="10">
    <source>
        <dbReference type="Google" id="ProtNLM"/>
    </source>
</evidence>
<protein>
    <recommendedName>
        <fullName evidence="10">Transglycosylase associated protein</fullName>
    </recommendedName>
</protein>
<keyword evidence="9" id="KW-1185">Reference proteome</keyword>
<keyword evidence="5 7" id="KW-1133">Transmembrane helix</keyword>
<evidence type="ECO:0000256" key="6">
    <source>
        <dbReference type="ARBA" id="ARBA00023136"/>
    </source>
</evidence>
<dbReference type="PANTHER" id="PTHR33884">
    <property type="entry name" value="UPF0410 PROTEIN YMGE"/>
    <property type="match status" value="1"/>
</dbReference>
<sequence>MLWLIISWMFFGLICGFLARLLLPGRQTMGYLATMILGIIGSFAGGFISYIFMGGEPLQASNFLMSLIGAILVLLAYVAYARNTASSM</sequence>
<dbReference type="Proteomes" id="UP000317648">
    <property type="component" value="Chromosome"/>
</dbReference>
<evidence type="ECO:0000313" key="9">
    <source>
        <dbReference type="Proteomes" id="UP000317648"/>
    </source>
</evidence>